<dbReference type="InterPro" id="IPR032675">
    <property type="entry name" value="LRR_dom_sf"/>
</dbReference>
<sequence>MKKKIIKMSTKNFDVDGLLSIMSTNRGSNSRHQHFCNHSCRLGLGFNQIRSVENGSLASIPNIQEIHLDHNRLKKVPPGLASLRYLQVIFLHRNKISNVGFNDFCPRSPSEKKNPYTAISLFANPVKYWSIQPATFRCVASRRGIQFGNFRRK</sequence>
<comment type="caution">
    <text evidence="3">The sequence shown here is derived from an EMBL/GenBank/DDBJ whole genome shotgun (WGS) entry which is preliminary data.</text>
</comment>
<accession>A0ABV0T619</accession>
<dbReference type="SUPFAM" id="SSF52058">
    <property type="entry name" value="L domain-like"/>
    <property type="match status" value="1"/>
</dbReference>
<keyword evidence="2" id="KW-0677">Repeat</keyword>
<dbReference type="PANTHER" id="PTHR45712:SF2">
    <property type="entry name" value="ASPORIN"/>
    <property type="match status" value="1"/>
</dbReference>
<evidence type="ECO:0008006" key="5">
    <source>
        <dbReference type="Google" id="ProtNLM"/>
    </source>
</evidence>
<evidence type="ECO:0000313" key="3">
    <source>
        <dbReference type="EMBL" id="MEQ2227939.1"/>
    </source>
</evidence>
<gene>
    <name evidence="3" type="ORF">ILYODFUR_003537</name>
</gene>
<protein>
    <recommendedName>
        <fullName evidence="5">Biglycan</fullName>
    </recommendedName>
</protein>
<dbReference type="EMBL" id="JAHRIQ010023354">
    <property type="protein sequence ID" value="MEQ2227939.1"/>
    <property type="molecule type" value="Genomic_DNA"/>
</dbReference>
<reference evidence="3 4" key="1">
    <citation type="submission" date="2021-06" db="EMBL/GenBank/DDBJ databases">
        <authorList>
            <person name="Palmer J.M."/>
        </authorList>
    </citation>
    <scope>NUCLEOTIDE SEQUENCE [LARGE SCALE GENOMIC DNA]</scope>
    <source>
        <strain evidence="4">if_2019</strain>
        <tissue evidence="3">Muscle</tissue>
    </source>
</reference>
<dbReference type="Proteomes" id="UP001482620">
    <property type="component" value="Unassembled WGS sequence"/>
</dbReference>
<name>A0ABV0T619_9TELE</name>
<evidence type="ECO:0000256" key="1">
    <source>
        <dbReference type="ARBA" id="ARBA00022614"/>
    </source>
</evidence>
<evidence type="ECO:0000256" key="2">
    <source>
        <dbReference type="ARBA" id="ARBA00022737"/>
    </source>
</evidence>
<dbReference type="Gene3D" id="3.80.10.10">
    <property type="entry name" value="Ribonuclease Inhibitor"/>
    <property type="match status" value="1"/>
</dbReference>
<dbReference type="PANTHER" id="PTHR45712">
    <property type="entry name" value="AGAP008170-PA"/>
    <property type="match status" value="1"/>
</dbReference>
<organism evidence="3 4">
    <name type="scientific">Ilyodon furcidens</name>
    <name type="common">goldbreast splitfin</name>
    <dbReference type="NCBI Taxonomy" id="33524"/>
    <lineage>
        <taxon>Eukaryota</taxon>
        <taxon>Metazoa</taxon>
        <taxon>Chordata</taxon>
        <taxon>Craniata</taxon>
        <taxon>Vertebrata</taxon>
        <taxon>Euteleostomi</taxon>
        <taxon>Actinopterygii</taxon>
        <taxon>Neopterygii</taxon>
        <taxon>Teleostei</taxon>
        <taxon>Neoteleostei</taxon>
        <taxon>Acanthomorphata</taxon>
        <taxon>Ovalentaria</taxon>
        <taxon>Atherinomorphae</taxon>
        <taxon>Cyprinodontiformes</taxon>
        <taxon>Goodeidae</taxon>
        <taxon>Ilyodon</taxon>
    </lineage>
</organism>
<dbReference type="InterPro" id="IPR050333">
    <property type="entry name" value="SLRP"/>
</dbReference>
<keyword evidence="4" id="KW-1185">Reference proteome</keyword>
<keyword evidence="1" id="KW-0433">Leucine-rich repeat</keyword>
<proteinExistence type="predicted"/>
<evidence type="ECO:0000313" key="4">
    <source>
        <dbReference type="Proteomes" id="UP001482620"/>
    </source>
</evidence>